<proteinExistence type="predicted"/>
<dbReference type="OrthoDB" id="4237511at2"/>
<accession>A0A1S2PBK7</accession>
<sequence length="59" mass="6489">MIVTWNEPEDQIPAGGGTLWCDPVGGDTRLKGCSDLLDDFFKKIGEMESEYLRTLDGAP</sequence>
<keyword evidence="2" id="KW-1185">Reference proteome</keyword>
<dbReference type="AlphaFoldDB" id="A0A1S2PBK7"/>
<organism evidence="1 2">
    <name type="scientific">Streptomyces colonosanans</name>
    <dbReference type="NCBI Taxonomy" id="1428652"/>
    <lineage>
        <taxon>Bacteria</taxon>
        <taxon>Bacillati</taxon>
        <taxon>Actinomycetota</taxon>
        <taxon>Actinomycetes</taxon>
        <taxon>Kitasatosporales</taxon>
        <taxon>Streptomycetaceae</taxon>
        <taxon>Streptomyces</taxon>
    </lineage>
</organism>
<dbReference type="RefSeq" id="WP_071367035.1">
    <property type="nucleotide sequence ID" value="NZ_MLYP01000042.1"/>
</dbReference>
<dbReference type="EMBL" id="MLYP01000042">
    <property type="protein sequence ID" value="OIJ91158.1"/>
    <property type="molecule type" value="Genomic_DNA"/>
</dbReference>
<evidence type="ECO:0000313" key="2">
    <source>
        <dbReference type="Proteomes" id="UP000179935"/>
    </source>
</evidence>
<reference evidence="1 2" key="1">
    <citation type="submission" date="2016-10" db="EMBL/GenBank/DDBJ databases">
        <title>Genome sequence of Streptomyces sp. MUSC 93.</title>
        <authorList>
            <person name="Lee L.-H."/>
            <person name="Ser H.-L."/>
            <person name="Law J.W.-F."/>
        </authorList>
    </citation>
    <scope>NUCLEOTIDE SEQUENCE [LARGE SCALE GENOMIC DNA]</scope>
    <source>
        <strain evidence="1 2">MUSC 93</strain>
    </source>
</reference>
<protein>
    <submittedName>
        <fullName evidence="1">Uncharacterized protein</fullName>
    </submittedName>
</protein>
<dbReference type="Proteomes" id="UP000179935">
    <property type="component" value="Unassembled WGS sequence"/>
</dbReference>
<comment type="caution">
    <text evidence="1">The sequence shown here is derived from an EMBL/GenBank/DDBJ whole genome shotgun (WGS) entry which is preliminary data.</text>
</comment>
<evidence type="ECO:0000313" key="1">
    <source>
        <dbReference type="EMBL" id="OIJ91158.1"/>
    </source>
</evidence>
<name>A0A1S2PBK7_9ACTN</name>
<gene>
    <name evidence="1" type="ORF">BIV24_16325</name>
</gene>